<evidence type="ECO:0000256" key="9">
    <source>
        <dbReference type="SAM" id="Phobius"/>
    </source>
</evidence>
<feature type="transmembrane region" description="Helical" evidence="9">
    <location>
        <begin position="54"/>
        <end position="74"/>
    </location>
</feature>
<feature type="transmembrane region" description="Helical" evidence="9">
    <location>
        <begin position="403"/>
        <end position="421"/>
    </location>
</feature>
<comment type="similarity">
    <text evidence="2 7">Belongs to the major facilitator superfamily. Sugar transporter (TC 2.A.1.1) family.</text>
</comment>
<evidence type="ECO:0000256" key="8">
    <source>
        <dbReference type="SAM" id="MobiDB-lite"/>
    </source>
</evidence>
<dbReference type="Gene3D" id="1.20.1250.20">
    <property type="entry name" value="MFS general substrate transporter like domains"/>
    <property type="match status" value="1"/>
</dbReference>
<protein>
    <recommendedName>
        <fullName evidence="10">Major facilitator superfamily (MFS) profile domain-containing protein</fullName>
    </recommendedName>
</protein>
<keyword evidence="4 9" id="KW-0812">Transmembrane</keyword>
<evidence type="ECO:0000256" key="7">
    <source>
        <dbReference type="RuleBase" id="RU003346"/>
    </source>
</evidence>
<dbReference type="InterPro" id="IPR036259">
    <property type="entry name" value="MFS_trans_sf"/>
</dbReference>
<dbReference type="HOGENOM" id="CLU_001265_30_13_1"/>
<feature type="transmembrane region" description="Helical" evidence="9">
    <location>
        <begin position="269"/>
        <end position="287"/>
    </location>
</feature>
<comment type="caution">
    <text evidence="11">The sequence shown here is derived from an EMBL/GenBank/DDBJ whole genome shotgun (WGS) entry which is preliminary data.</text>
</comment>
<evidence type="ECO:0000259" key="10">
    <source>
        <dbReference type="PROSITE" id="PS50850"/>
    </source>
</evidence>
<organism evidence="11 12">
    <name type="scientific">Capronia coronata CBS 617.96</name>
    <dbReference type="NCBI Taxonomy" id="1182541"/>
    <lineage>
        <taxon>Eukaryota</taxon>
        <taxon>Fungi</taxon>
        <taxon>Dikarya</taxon>
        <taxon>Ascomycota</taxon>
        <taxon>Pezizomycotina</taxon>
        <taxon>Eurotiomycetes</taxon>
        <taxon>Chaetothyriomycetidae</taxon>
        <taxon>Chaetothyriales</taxon>
        <taxon>Herpotrichiellaceae</taxon>
        <taxon>Capronia</taxon>
    </lineage>
</organism>
<evidence type="ECO:0000256" key="6">
    <source>
        <dbReference type="ARBA" id="ARBA00023136"/>
    </source>
</evidence>
<dbReference type="InterPro" id="IPR020846">
    <property type="entry name" value="MFS_dom"/>
</dbReference>
<dbReference type="GO" id="GO:0005351">
    <property type="term" value="F:carbohydrate:proton symporter activity"/>
    <property type="evidence" value="ECO:0007669"/>
    <property type="project" value="TreeGrafter"/>
</dbReference>
<feature type="transmembrane region" description="Helical" evidence="9">
    <location>
        <begin position="12"/>
        <end position="34"/>
    </location>
</feature>
<dbReference type="eggNOG" id="KOG0254">
    <property type="taxonomic scope" value="Eukaryota"/>
</dbReference>
<feature type="transmembrane region" description="Helical" evidence="9">
    <location>
        <begin position="433"/>
        <end position="452"/>
    </location>
</feature>
<dbReference type="GO" id="GO:0016020">
    <property type="term" value="C:membrane"/>
    <property type="evidence" value="ECO:0007669"/>
    <property type="project" value="UniProtKB-SubCell"/>
</dbReference>
<dbReference type="InterPro" id="IPR003663">
    <property type="entry name" value="Sugar/inositol_transpt"/>
</dbReference>
<dbReference type="InterPro" id="IPR050360">
    <property type="entry name" value="MFS_Sugar_Transporters"/>
</dbReference>
<feature type="transmembrane region" description="Helical" evidence="9">
    <location>
        <begin position="179"/>
        <end position="196"/>
    </location>
</feature>
<dbReference type="PRINTS" id="PR00171">
    <property type="entry name" value="SUGRTRNSPORT"/>
</dbReference>
<comment type="subcellular location">
    <subcellularLocation>
        <location evidence="1">Membrane</location>
        <topology evidence="1">Multi-pass membrane protein</topology>
    </subcellularLocation>
</comment>
<accession>W9XZ45</accession>
<dbReference type="SUPFAM" id="SSF103473">
    <property type="entry name" value="MFS general substrate transporter"/>
    <property type="match status" value="1"/>
</dbReference>
<dbReference type="InterPro" id="IPR005829">
    <property type="entry name" value="Sugar_transporter_CS"/>
</dbReference>
<feature type="region of interest" description="Disordered" evidence="8">
    <location>
        <begin position="475"/>
        <end position="511"/>
    </location>
</feature>
<feature type="compositionally biased region" description="Acidic residues" evidence="8">
    <location>
        <begin position="487"/>
        <end position="497"/>
    </location>
</feature>
<feature type="transmembrane region" description="Helical" evidence="9">
    <location>
        <begin position="110"/>
        <end position="130"/>
    </location>
</feature>
<evidence type="ECO:0000256" key="5">
    <source>
        <dbReference type="ARBA" id="ARBA00022989"/>
    </source>
</evidence>
<feature type="transmembrane region" description="Helical" evidence="9">
    <location>
        <begin position="86"/>
        <end position="104"/>
    </location>
</feature>
<evidence type="ECO:0000256" key="2">
    <source>
        <dbReference type="ARBA" id="ARBA00010992"/>
    </source>
</evidence>
<feature type="transmembrane region" description="Helical" evidence="9">
    <location>
        <begin position="368"/>
        <end position="391"/>
    </location>
</feature>
<sequence length="523" mass="56754">MALSPATVRFLIVLFVALGSLTYGYCSSIIATTLGQPSFIAYFELDARSNATDLTGAINGLFQAGGLIGCLSIIKTPDLLGRRKALLLYAIITVIGGALQAGSVNIGMYLAMRFVTGVGVGALVGLVPLYQSEIAPPRIRGLLVGMHGVLICFGYACASWIGLGFYFVHASGAQWRLPLAIQCLPPLLLALGVLFLPESPRWLLDHDRVDEAYKSFKAVRAESSDAMLNDEPAVRAEFKLLRGQLLHEKQADLSLWSLFRLPHFRKRCLVGWLAMFGCQGTATLVINNYGPSLYASLGFTTVQQLLIQGGWITVSPFGNLINSLVVDRLGRTRMLMVGFAGCILALVGECITVSVFQRTNSHGSASAAVFFLFLHIACFSACCDATSYVYASEIFPTPVRAKGLAVSISGLFIATIVFLQAAPSAFKDVGWKYYLVFVVLTTLIFFVVWLYFPETKGRSLEDIGQVFGDSVEPLTNVDGSGEKIRDDEADENGDDDSNSFGDRDQVGKTAAHRGEEIHITEKY</sequence>
<feature type="domain" description="Major facilitator superfamily (MFS) profile" evidence="10">
    <location>
        <begin position="12"/>
        <end position="456"/>
    </location>
</feature>
<evidence type="ECO:0000256" key="4">
    <source>
        <dbReference type="ARBA" id="ARBA00022692"/>
    </source>
</evidence>
<dbReference type="PROSITE" id="PS00217">
    <property type="entry name" value="SUGAR_TRANSPORT_2"/>
    <property type="match status" value="1"/>
</dbReference>
<dbReference type="AlphaFoldDB" id="W9XZ45"/>
<dbReference type="PANTHER" id="PTHR48022:SF11">
    <property type="entry name" value="MONOSACCHARIDE TRANSPORTER (HXT8), PUTATIVE (AFU_ORTHOLOGUE AFUA_2G08120)-RELATED"/>
    <property type="match status" value="1"/>
</dbReference>
<dbReference type="InterPro" id="IPR005828">
    <property type="entry name" value="MFS_sugar_transport-like"/>
</dbReference>
<evidence type="ECO:0000313" key="12">
    <source>
        <dbReference type="Proteomes" id="UP000019484"/>
    </source>
</evidence>
<reference evidence="11 12" key="1">
    <citation type="submission" date="2013-03" db="EMBL/GenBank/DDBJ databases">
        <title>The Genome Sequence of Capronia coronata CBS 617.96.</title>
        <authorList>
            <consortium name="The Broad Institute Genomics Platform"/>
            <person name="Cuomo C."/>
            <person name="de Hoog S."/>
            <person name="Gorbushina A."/>
            <person name="Walker B."/>
            <person name="Young S.K."/>
            <person name="Zeng Q."/>
            <person name="Gargeya S."/>
            <person name="Fitzgerald M."/>
            <person name="Haas B."/>
            <person name="Abouelleil A."/>
            <person name="Allen A.W."/>
            <person name="Alvarado L."/>
            <person name="Arachchi H.M."/>
            <person name="Berlin A.M."/>
            <person name="Chapman S.B."/>
            <person name="Gainer-Dewar J."/>
            <person name="Goldberg J."/>
            <person name="Griggs A."/>
            <person name="Gujja S."/>
            <person name="Hansen M."/>
            <person name="Howarth C."/>
            <person name="Imamovic A."/>
            <person name="Ireland A."/>
            <person name="Larimer J."/>
            <person name="McCowan C."/>
            <person name="Murphy C."/>
            <person name="Pearson M."/>
            <person name="Poon T.W."/>
            <person name="Priest M."/>
            <person name="Roberts A."/>
            <person name="Saif S."/>
            <person name="Shea T."/>
            <person name="Sisk P."/>
            <person name="Sykes S."/>
            <person name="Wortman J."/>
            <person name="Nusbaum C."/>
            <person name="Birren B."/>
        </authorList>
    </citation>
    <scope>NUCLEOTIDE SEQUENCE [LARGE SCALE GENOMIC DNA]</scope>
    <source>
        <strain evidence="11 12">CBS 617.96</strain>
    </source>
</reference>
<feature type="compositionally biased region" description="Basic and acidic residues" evidence="8">
    <location>
        <begin position="501"/>
        <end position="511"/>
    </location>
</feature>
<evidence type="ECO:0000256" key="3">
    <source>
        <dbReference type="ARBA" id="ARBA00022448"/>
    </source>
</evidence>
<keyword evidence="12" id="KW-1185">Reference proteome</keyword>
<keyword evidence="5 9" id="KW-1133">Transmembrane helix</keyword>
<dbReference type="PROSITE" id="PS50850">
    <property type="entry name" value="MFS"/>
    <property type="match status" value="1"/>
</dbReference>
<dbReference type="Proteomes" id="UP000019484">
    <property type="component" value="Unassembled WGS sequence"/>
</dbReference>
<dbReference type="OrthoDB" id="6612291at2759"/>
<dbReference type="FunFam" id="1.20.1250.20:FF:000134">
    <property type="entry name" value="MFS sugar transporter protein"/>
    <property type="match status" value="1"/>
</dbReference>
<evidence type="ECO:0000256" key="1">
    <source>
        <dbReference type="ARBA" id="ARBA00004141"/>
    </source>
</evidence>
<dbReference type="GeneID" id="19160730"/>
<dbReference type="RefSeq" id="XP_007724931.1">
    <property type="nucleotide sequence ID" value="XM_007726741.1"/>
</dbReference>
<gene>
    <name evidence="11" type="ORF">A1O1_05857</name>
</gene>
<dbReference type="Pfam" id="PF00083">
    <property type="entry name" value="Sugar_tr"/>
    <property type="match status" value="1"/>
</dbReference>
<dbReference type="NCBIfam" id="TIGR00879">
    <property type="entry name" value="SP"/>
    <property type="match status" value="1"/>
</dbReference>
<name>W9XZ45_9EURO</name>
<keyword evidence="3 7" id="KW-0813">Transport</keyword>
<dbReference type="PANTHER" id="PTHR48022">
    <property type="entry name" value="PLASTIDIC GLUCOSE TRANSPORTER 4"/>
    <property type="match status" value="1"/>
</dbReference>
<evidence type="ECO:0000313" key="11">
    <source>
        <dbReference type="EMBL" id="EXJ85493.1"/>
    </source>
</evidence>
<proteinExistence type="inferred from homology"/>
<dbReference type="EMBL" id="AMWN01000005">
    <property type="protein sequence ID" value="EXJ85493.1"/>
    <property type="molecule type" value="Genomic_DNA"/>
</dbReference>
<feature type="transmembrane region" description="Helical" evidence="9">
    <location>
        <begin position="142"/>
        <end position="167"/>
    </location>
</feature>
<keyword evidence="6 9" id="KW-0472">Membrane</keyword>
<feature type="transmembrane region" description="Helical" evidence="9">
    <location>
        <begin position="335"/>
        <end position="356"/>
    </location>
</feature>